<dbReference type="Pfam" id="PF00082">
    <property type="entry name" value="Peptidase_S8"/>
    <property type="match status" value="1"/>
</dbReference>
<dbReference type="InterPro" id="IPR015500">
    <property type="entry name" value="Peptidase_S8_subtilisin-rel"/>
</dbReference>
<keyword evidence="2" id="KW-0378">Hydrolase</keyword>
<evidence type="ECO:0000256" key="2">
    <source>
        <dbReference type="ARBA" id="ARBA00022801"/>
    </source>
</evidence>
<comment type="caution">
    <text evidence="5">The sequence shown here is derived from an EMBL/GenBank/DDBJ whole genome shotgun (WGS) entry which is preliminary data.</text>
</comment>
<evidence type="ECO:0000313" key="5">
    <source>
        <dbReference type="EMBL" id="KAK5991182.1"/>
    </source>
</evidence>
<reference evidence="5 6" key="1">
    <citation type="submission" date="2024-01" db="EMBL/GenBank/DDBJ databases">
        <title>Complete genome of Cladobotryum mycophilum ATHUM6906.</title>
        <authorList>
            <person name="Christinaki A.C."/>
            <person name="Myridakis A.I."/>
            <person name="Kouvelis V.N."/>
        </authorList>
    </citation>
    <scope>NUCLEOTIDE SEQUENCE [LARGE SCALE GENOMIC DNA]</scope>
    <source>
        <strain evidence="5 6">ATHUM6906</strain>
    </source>
</reference>
<dbReference type="Gene3D" id="3.40.50.200">
    <property type="entry name" value="Peptidase S8/S53 domain"/>
    <property type="match status" value="1"/>
</dbReference>
<feature type="domain" description="Peptidase S8/S53" evidence="4">
    <location>
        <begin position="161"/>
        <end position="305"/>
    </location>
</feature>
<dbReference type="SUPFAM" id="SSF52743">
    <property type="entry name" value="Subtilisin-like"/>
    <property type="match status" value="1"/>
</dbReference>
<keyword evidence="6" id="KW-1185">Reference proteome</keyword>
<evidence type="ECO:0000256" key="1">
    <source>
        <dbReference type="ARBA" id="ARBA00022670"/>
    </source>
</evidence>
<gene>
    <name evidence="5" type="ORF">PT974_09460</name>
</gene>
<organism evidence="5 6">
    <name type="scientific">Cladobotryum mycophilum</name>
    <dbReference type="NCBI Taxonomy" id="491253"/>
    <lineage>
        <taxon>Eukaryota</taxon>
        <taxon>Fungi</taxon>
        <taxon>Dikarya</taxon>
        <taxon>Ascomycota</taxon>
        <taxon>Pezizomycotina</taxon>
        <taxon>Sordariomycetes</taxon>
        <taxon>Hypocreomycetidae</taxon>
        <taxon>Hypocreales</taxon>
        <taxon>Hypocreaceae</taxon>
        <taxon>Cladobotryum</taxon>
    </lineage>
</organism>
<dbReference type="EMBL" id="JAVFKD010000014">
    <property type="protein sequence ID" value="KAK5991182.1"/>
    <property type="molecule type" value="Genomic_DNA"/>
</dbReference>
<keyword evidence="3" id="KW-0720">Serine protease</keyword>
<proteinExistence type="predicted"/>
<protein>
    <recommendedName>
        <fullName evidence="4">Peptidase S8/S53 domain-containing protein</fullName>
    </recommendedName>
</protein>
<evidence type="ECO:0000256" key="3">
    <source>
        <dbReference type="ARBA" id="ARBA00022825"/>
    </source>
</evidence>
<dbReference type="InterPro" id="IPR000209">
    <property type="entry name" value="Peptidase_S8/S53_dom"/>
</dbReference>
<dbReference type="InterPro" id="IPR036852">
    <property type="entry name" value="Peptidase_S8/S53_dom_sf"/>
</dbReference>
<evidence type="ECO:0000259" key="4">
    <source>
        <dbReference type="Pfam" id="PF00082"/>
    </source>
</evidence>
<keyword evidence="1" id="KW-0645">Protease</keyword>
<accession>A0ABR0SG81</accession>
<dbReference type="Proteomes" id="UP001338125">
    <property type="component" value="Unassembled WGS sequence"/>
</dbReference>
<evidence type="ECO:0000313" key="6">
    <source>
        <dbReference type="Proteomes" id="UP001338125"/>
    </source>
</evidence>
<sequence>MNAASNPYVGLPFNEVRDDAIIARPRRPQQRGPVVVIRHAHVRVFEFTQEIPYTGAVSKRHCKVDWKASKLILHINVRAGINKGPFATEMKIFWEDTLQDFMSWRKNQGTPERVEEDVVVALIDDGVDRFYVTPSSQVLEGKSFDFHDGKVRPSFSSARGHGTVTATMILRAIEAALGKKAGIISMSWTLPMATAKKETTNKLQNVLQRAVNEKVLMFCSSPDEGKFTQLDYPSGPWPNDFFRIGAARADGTVFEWTQEAGIAFVLPGVDVIKEHMDSDRVVDFKYETGSSVATALAAGLAAIIIYCVKASILAVKTANQNKGSVVGIAIPDDAVKKIAKHDSMRQAIFSLGTMTSNRFIQVWEELDGVSDMLERSRARSLTPDDKRHRTEEFVRFGFKLMNSSQSDGSKVGRL</sequence>
<dbReference type="PRINTS" id="PR00723">
    <property type="entry name" value="SUBTILISIN"/>
</dbReference>
<name>A0ABR0SG81_9HYPO</name>